<gene>
    <name evidence="2" type="ORF">DFH08DRAFT_798804</name>
</gene>
<evidence type="ECO:0000313" key="3">
    <source>
        <dbReference type="Proteomes" id="UP001218218"/>
    </source>
</evidence>
<feature type="region of interest" description="Disordered" evidence="1">
    <location>
        <begin position="160"/>
        <end position="211"/>
    </location>
</feature>
<keyword evidence="3" id="KW-1185">Reference proteome</keyword>
<dbReference type="AlphaFoldDB" id="A0AAD7F3Z0"/>
<comment type="caution">
    <text evidence="2">The sequence shown here is derived from an EMBL/GenBank/DDBJ whole genome shotgun (WGS) entry which is preliminary data.</text>
</comment>
<feature type="region of interest" description="Disordered" evidence="1">
    <location>
        <begin position="119"/>
        <end position="141"/>
    </location>
</feature>
<reference evidence="2" key="1">
    <citation type="submission" date="2023-03" db="EMBL/GenBank/DDBJ databases">
        <title>Massive genome expansion in bonnet fungi (Mycena s.s.) driven by repeated elements and novel gene families across ecological guilds.</title>
        <authorList>
            <consortium name="Lawrence Berkeley National Laboratory"/>
            <person name="Harder C.B."/>
            <person name="Miyauchi S."/>
            <person name="Viragh M."/>
            <person name="Kuo A."/>
            <person name="Thoen E."/>
            <person name="Andreopoulos B."/>
            <person name="Lu D."/>
            <person name="Skrede I."/>
            <person name="Drula E."/>
            <person name="Henrissat B."/>
            <person name="Morin E."/>
            <person name="Kohler A."/>
            <person name="Barry K."/>
            <person name="LaButti K."/>
            <person name="Morin E."/>
            <person name="Salamov A."/>
            <person name="Lipzen A."/>
            <person name="Mereny Z."/>
            <person name="Hegedus B."/>
            <person name="Baldrian P."/>
            <person name="Stursova M."/>
            <person name="Weitz H."/>
            <person name="Taylor A."/>
            <person name="Grigoriev I.V."/>
            <person name="Nagy L.G."/>
            <person name="Martin F."/>
            <person name="Kauserud H."/>
        </authorList>
    </citation>
    <scope>NUCLEOTIDE SEQUENCE</scope>
    <source>
        <strain evidence="2">CBHHK002</strain>
    </source>
</reference>
<accession>A0AAD7F3Z0</accession>
<dbReference type="EMBL" id="JARIHO010000003">
    <property type="protein sequence ID" value="KAJ7364465.1"/>
    <property type="molecule type" value="Genomic_DNA"/>
</dbReference>
<sequence length="302" mass="33665">MGGMSISKMNAGSVEPAIPENRGEFSEGLEASAGMILRDPERRARAVRDRRTGARWTMAEARVHETHTNMVWACGLAHNAETRRATQKVEGQNAQRRFQAGGHGHGHQLYFLPAKTIRGLPTQDDRSTRRARPPSPARRCGTRRINERGKWIPSVHIRIQRGQSRRRERVRAKLEKKRPRGEGRGAREAKPVKDKPLGEVHGRPRGMTKECDSTTRTLASLTVRLGAINSRPGAFRETTLMTVDQWAAAEATIKPGIQELYTGNMLPCCQSVPESCSKSPILSVTRCRQLVILARKFANRAG</sequence>
<feature type="compositionally biased region" description="Basic residues" evidence="1">
    <location>
        <begin position="163"/>
        <end position="179"/>
    </location>
</feature>
<proteinExistence type="predicted"/>
<evidence type="ECO:0000313" key="2">
    <source>
        <dbReference type="EMBL" id="KAJ7364465.1"/>
    </source>
</evidence>
<organism evidence="2 3">
    <name type="scientific">Mycena albidolilacea</name>
    <dbReference type="NCBI Taxonomy" id="1033008"/>
    <lineage>
        <taxon>Eukaryota</taxon>
        <taxon>Fungi</taxon>
        <taxon>Dikarya</taxon>
        <taxon>Basidiomycota</taxon>
        <taxon>Agaricomycotina</taxon>
        <taxon>Agaricomycetes</taxon>
        <taxon>Agaricomycetidae</taxon>
        <taxon>Agaricales</taxon>
        <taxon>Marasmiineae</taxon>
        <taxon>Mycenaceae</taxon>
        <taxon>Mycena</taxon>
    </lineage>
</organism>
<protein>
    <submittedName>
        <fullName evidence="2">Uncharacterized protein</fullName>
    </submittedName>
</protein>
<dbReference type="Proteomes" id="UP001218218">
    <property type="component" value="Unassembled WGS sequence"/>
</dbReference>
<evidence type="ECO:0000256" key="1">
    <source>
        <dbReference type="SAM" id="MobiDB-lite"/>
    </source>
</evidence>
<feature type="compositionally biased region" description="Basic and acidic residues" evidence="1">
    <location>
        <begin position="180"/>
        <end position="211"/>
    </location>
</feature>
<feature type="region of interest" description="Disordered" evidence="1">
    <location>
        <begin position="1"/>
        <end position="20"/>
    </location>
</feature>
<name>A0AAD7F3Z0_9AGAR</name>